<dbReference type="AlphaFoldDB" id="A0A4P6MTL5"/>
<evidence type="ECO:0000313" key="4">
    <source>
        <dbReference type="Proteomes" id="UP000290408"/>
    </source>
</evidence>
<feature type="compositionally biased region" description="Polar residues" evidence="1">
    <location>
        <begin position="17"/>
        <end position="26"/>
    </location>
</feature>
<name>A0A4P6MTL5_9MICO</name>
<dbReference type="EMBL" id="CP036164">
    <property type="protein sequence ID" value="QBF44860.1"/>
    <property type="molecule type" value="Genomic_DNA"/>
</dbReference>
<dbReference type="RefSeq" id="WP_130628113.1">
    <property type="nucleotide sequence ID" value="NZ_CP036164.1"/>
</dbReference>
<feature type="region of interest" description="Disordered" evidence="1">
    <location>
        <begin position="1"/>
        <end position="27"/>
    </location>
</feature>
<keyword evidence="2" id="KW-0472">Membrane</keyword>
<feature type="transmembrane region" description="Helical" evidence="2">
    <location>
        <begin position="105"/>
        <end position="127"/>
    </location>
</feature>
<evidence type="ECO:0000256" key="1">
    <source>
        <dbReference type="SAM" id="MobiDB-lite"/>
    </source>
</evidence>
<keyword evidence="2" id="KW-1133">Transmembrane helix</keyword>
<dbReference type="Proteomes" id="UP000290408">
    <property type="component" value="Chromosome"/>
</dbReference>
<proteinExistence type="predicted"/>
<feature type="transmembrane region" description="Helical" evidence="2">
    <location>
        <begin position="134"/>
        <end position="151"/>
    </location>
</feature>
<keyword evidence="4" id="KW-1185">Reference proteome</keyword>
<dbReference type="KEGG" id="jli:EXU32_00360"/>
<evidence type="ECO:0000313" key="3">
    <source>
        <dbReference type="EMBL" id="QBF44860.1"/>
    </source>
</evidence>
<sequence>MSTSIRSRSDAGDLHVGSSNVSSAGPSTHPVARWAAAAARLALGWVFLWAFLDKLLALGFSTGRDAESGVVDIFGPAAWVHGGSPTLGFLTFGTKGPLADFYQSFAGAAWADWVFMVGLAAIGVALVLGVGMRIAAGSGVLMLVMMWSAALPPENNPFMDDHLVYAIVLVLLAGLGAGRTLGLGGWWERLPFVQRHPVLK</sequence>
<evidence type="ECO:0000256" key="2">
    <source>
        <dbReference type="SAM" id="Phobius"/>
    </source>
</evidence>
<accession>A0A4P6MTL5</accession>
<dbReference type="OrthoDB" id="3253635at2"/>
<gene>
    <name evidence="3" type="ORF">EXU32_00360</name>
</gene>
<organism evidence="3 4">
    <name type="scientific">Janibacter limosus</name>
    <dbReference type="NCBI Taxonomy" id="53458"/>
    <lineage>
        <taxon>Bacteria</taxon>
        <taxon>Bacillati</taxon>
        <taxon>Actinomycetota</taxon>
        <taxon>Actinomycetes</taxon>
        <taxon>Micrococcales</taxon>
        <taxon>Intrasporangiaceae</taxon>
        <taxon>Janibacter</taxon>
    </lineage>
</organism>
<feature type="transmembrane region" description="Helical" evidence="2">
    <location>
        <begin position="31"/>
        <end position="52"/>
    </location>
</feature>
<protein>
    <submittedName>
        <fullName evidence="3">DoxX family protein</fullName>
    </submittedName>
</protein>
<reference evidence="3 4" key="1">
    <citation type="submission" date="2019-02" db="EMBL/GenBank/DDBJ databases">
        <title>Genomic data mining of an Antarctic deep-sea actinobacterium, Janibacterlimosus P3-3-X1.</title>
        <authorList>
            <person name="Liao L."/>
            <person name="Chen B."/>
        </authorList>
    </citation>
    <scope>NUCLEOTIDE SEQUENCE [LARGE SCALE GENOMIC DNA]</scope>
    <source>
        <strain evidence="3 4">P3-3-X1</strain>
    </source>
</reference>
<keyword evidence="2" id="KW-0812">Transmembrane</keyword>
<feature type="transmembrane region" description="Helical" evidence="2">
    <location>
        <begin position="163"/>
        <end position="187"/>
    </location>
</feature>